<keyword evidence="8" id="KW-1133">Transmembrane helix</keyword>
<evidence type="ECO:0000313" key="11">
    <source>
        <dbReference type="Proteomes" id="UP000000422"/>
    </source>
</evidence>
<protein>
    <submittedName>
        <fullName evidence="10">NAPH</fullName>
    </submittedName>
</protein>
<evidence type="ECO:0000256" key="4">
    <source>
        <dbReference type="ARBA" id="ARBA00022737"/>
    </source>
</evidence>
<reference evidence="10 11" key="1">
    <citation type="journal article" date="2003" name="Proc. Natl. Acad. Sci. U.S.A.">
        <title>Complete genome sequence and analysis of Wolinella succinogenes.</title>
        <authorList>
            <person name="Baar C."/>
            <person name="Eppinger M."/>
            <person name="Raddatz G."/>
            <person name="Simon JM."/>
            <person name="Lanz C."/>
            <person name="Klimmek O."/>
            <person name="Nandakumar R."/>
            <person name="Gross R."/>
            <person name="Rosinus A."/>
            <person name="Keller H."/>
            <person name="Jagtap P."/>
            <person name="Linke B."/>
            <person name="Meyer F."/>
            <person name="Lederer H."/>
            <person name="Schuster S.C."/>
        </authorList>
    </citation>
    <scope>NUCLEOTIDE SEQUENCE [LARGE SCALE GENOMIC DNA]</scope>
    <source>
        <strain evidence="11">ATCC 29543 / DSM 1740 / CCUG 13145 / JCM 31913 / LMG 7466 / NCTC 11488 / FDC 602W</strain>
    </source>
</reference>
<dbReference type="NCBIfam" id="TIGR02163">
    <property type="entry name" value="napH"/>
    <property type="match status" value="1"/>
</dbReference>
<dbReference type="Proteomes" id="UP000000422">
    <property type="component" value="Chromosome"/>
</dbReference>
<evidence type="ECO:0000256" key="5">
    <source>
        <dbReference type="ARBA" id="ARBA00022982"/>
    </source>
</evidence>
<dbReference type="InterPro" id="IPR051684">
    <property type="entry name" value="Electron_Trans/Redox"/>
</dbReference>
<dbReference type="PANTHER" id="PTHR30176:SF3">
    <property type="entry name" value="FERREDOXIN-TYPE PROTEIN NAPH"/>
    <property type="match status" value="1"/>
</dbReference>
<dbReference type="GO" id="GO:0051539">
    <property type="term" value="F:4 iron, 4 sulfur cluster binding"/>
    <property type="evidence" value="ECO:0007669"/>
    <property type="project" value="UniProtKB-KW"/>
</dbReference>
<dbReference type="EMBL" id="BX571659">
    <property type="protein sequence ID" value="CAE10027.1"/>
    <property type="molecule type" value="Genomic_DNA"/>
</dbReference>
<keyword evidence="6" id="KW-0408">Iron</keyword>
<keyword evidence="3" id="KW-0479">Metal-binding</keyword>
<dbReference type="PANTHER" id="PTHR30176">
    <property type="entry name" value="FERREDOXIN-TYPE PROTEIN NAPH"/>
    <property type="match status" value="1"/>
</dbReference>
<keyword evidence="2" id="KW-0004">4Fe-4S</keyword>
<dbReference type="KEGG" id="wsu:WS0923"/>
<evidence type="ECO:0000256" key="2">
    <source>
        <dbReference type="ARBA" id="ARBA00022485"/>
    </source>
</evidence>
<dbReference type="IntAct" id="Q7MRZ3">
    <property type="interactions" value="1"/>
</dbReference>
<dbReference type="PROSITE" id="PS51379">
    <property type="entry name" value="4FE4S_FER_2"/>
    <property type="match status" value="2"/>
</dbReference>
<feature type="transmembrane region" description="Helical" evidence="8">
    <location>
        <begin position="146"/>
        <end position="167"/>
    </location>
</feature>
<evidence type="ECO:0000313" key="10">
    <source>
        <dbReference type="EMBL" id="CAE10027.1"/>
    </source>
</evidence>
<name>Q7MRZ3_WOLSU</name>
<dbReference type="Pfam" id="PF12838">
    <property type="entry name" value="Fer4_7"/>
    <property type="match status" value="1"/>
</dbReference>
<evidence type="ECO:0000256" key="6">
    <source>
        <dbReference type="ARBA" id="ARBA00023004"/>
    </source>
</evidence>
<accession>Q7MRZ3</accession>
<evidence type="ECO:0000256" key="7">
    <source>
        <dbReference type="ARBA" id="ARBA00023014"/>
    </source>
</evidence>
<keyword evidence="8" id="KW-0812">Transmembrane</keyword>
<keyword evidence="1" id="KW-0813">Transport</keyword>
<dbReference type="eggNOG" id="COG0348">
    <property type="taxonomic scope" value="Bacteria"/>
</dbReference>
<gene>
    <name evidence="10" type="primary">NAPH</name>
    <name evidence="10" type="ordered locus">WS0923</name>
</gene>
<dbReference type="GO" id="GO:0005886">
    <property type="term" value="C:plasma membrane"/>
    <property type="evidence" value="ECO:0007669"/>
    <property type="project" value="TreeGrafter"/>
</dbReference>
<feature type="transmembrane region" description="Helical" evidence="8">
    <location>
        <begin position="179"/>
        <end position="201"/>
    </location>
</feature>
<evidence type="ECO:0000259" key="9">
    <source>
        <dbReference type="PROSITE" id="PS51379"/>
    </source>
</evidence>
<evidence type="ECO:0000256" key="8">
    <source>
        <dbReference type="SAM" id="Phobius"/>
    </source>
</evidence>
<evidence type="ECO:0000256" key="1">
    <source>
        <dbReference type="ARBA" id="ARBA00022448"/>
    </source>
</evidence>
<feature type="domain" description="4Fe-4S ferredoxin-type" evidence="9">
    <location>
        <begin position="226"/>
        <end position="256"/>
    </location>
</feature>
<feature type="domain" description="4Fe-4S ferredoxin-type" evidence="9">
    <location>
        <begin position="264"/>
        <end position="293"/>
    </location>
</feature>
<dbReference type="AlphaFoldDB" id="Q7MRZ3"/>
<feature type="transmembrane region" description="Helical" evidence="8">
    <location>
        <begin position="34"/>
        <end position="53"/>
    </location>
</feature>
<dbReference type="InterPro" id="IPR017896">
    <property type="entry name" value="4Fe4S_Fe-S-bd"/>
</dbReference>
<dbReference type="Gene3D" id="3.30.70.20">
    <property type="match status" value="1"/>
</dbReference>
<dbReference type="InterPro" id="IPR011886">
    <property type="entry name" value="NapH_MauN"/>
</dbReference>
<keyword evidence="8" id="KW-0472">Membrane</keyword>
<dbReference type="GO" id="GO:0046872">
    <property type="term" value="F:metal ion binding"/>
    <property type="evidence" value="ECO:0007669"/>
    <property type="project" value="UniProtKB-KW"/>
</dbReference>
<keyword evidence="5" id="KW-0249">Electron transport</keyword>
<organism evidence="11">
    <name type="scientific">Wolinella succinogenes (strain ATCC 29543 / DSM 1740 / CCUG 13145 / JCM 31913 / LMG 7466 / NCTC 11488 / FDC 602W)</name>
    <name type="common">Vibrio succinogenes</name>
    <dbReference type="NCBI Taxonomy" id="273121"/>
    <lineage>
        <taxon>Bacteria</taxon>
        <taxon>Pseudomonadati</taxon>
        <taxon>Campylobacterota</taxon>
        <taxon>Epsilonproteobacteria</taxon>
        <taxon>Campylobacterales</taxon>
        <taxon>Helicobacteraceae</taxon>
        <taxon>Wolinella</taxon>
    </lineage>
</organism>
<sequence>MNKYTTRATLAHVGFWDSFVSTRPDGKRRPSLRAWRYTVVISVHLLFLLSYYADIQILEGSISGSRMLGFHLADPFITLEVMSAYRGIPTNLLIGAVSIGGFYLFFGGRAFCSWVCPYGIFGEIGERLHQKLLSKKIIQERTFSPYWRYIFWIFFLSLSFFGGFLVFELFNVVGILSRFIIYGWSAAISWVILIFAFEVFFSQRAWCRYVCPLGTTYTMLGGASAMKIAWSEEQCNHCGVCSTVCIVPHVLDMTKKKSEGQKGGKHLVQSGDCTLCGRCIDVCHTDALGFENRLKKLL</sequence>
<keyword evidence="11" id="KW-1185">Reference proteome</keyword>
<dbReference type="HOGENOM" id="CLU_066585_1_0_7"/>
<keyword evidence="7" id="KW-0411">Iron-sulfur</keyword>
<dbReference type="STRING" id="273121.WS0923"/>
<feature type="transmembrane region" description="Helical" evidence="8">
    <location>
        <begin position="92"/>
        <end position="125"/>
    </location>
</feature>
<keyword evidence="4" id="KW-0677">Repeat</keyword>
<dbReference type="SUPFAM" id="SSF54862">
    <property type="entry name" value="4Fe-4S ferredoxins"/>
    <property type="match status" value="1"/>
</dbReference>
<proteinExistence type="predicted"/>
<dbReference type="Pfam" id="PF12801">
    <property type="entry name" value="Fer4_5"/>
    <property type="match status" value="2"/>
</dbReference>
<evidence type="ECO:0000256" key="3">
    <source>
        <dbReference type="ARBA" id="ARBA00022723"/>
    </source>
</evidence>
<dbReference type="RefSeq" id="WP_011138823.1">
    <property type="nucleotide sequence ID" value="NC_005090.1"/>
</dbReference>